<name>K2G7Y8_9BACT</name>
<protein>
    <submittedName>
        <fullName evidence="2">Uncharacterized protein</fullName>
    </submittedName>
</protein>
<evidence type="ECO:0000256" key="1">
    <source>
        <dbReference type="SAM" id="Phobius"/>
    </source>
</evidence>
<keyword evidence="1" id="KW-1133">Transmembrane helix</keyword>
<organism evidence="2">
    <name type="scientific">uncultured bacterium</name>
    <name type="common">gcode 4</name>
    <dbReference type="NCBI Taxonomy" id="1234023"/>
    <lineage>
        <taxon>Bacteria</taxon>
        <taxon>environmental samples</taxon>
    </lineage>
</organism>
<accession>K2G7Y8</accession>
<dbReference type="EMBL" id="AMFJ01000921">
    <property type="protein sequence ID" value="EKE26159.1"/>
    <property type="molecule type" value="Genomic_DNA"/>
</dbReference>
<feature type="transmembrane region" description="Helical" evidence="1">
    <location>
        <begin position="70"/>
        <end position="89"/>
    </location>
</feature>
<proteinExistence type="predicted"/>
<dbReference type="AlphaFoldDB" id="K2G7Y8"/>
<feature type="transmembrane region" description="Helical" evidence="1">
    <location>
        <begin position="21"/>
        <end position="39"/>
    </location>
</feature>
<keyword evidence="1" id="KW-0812">Transmembrane</keyword>
<evidence type="ECO:0000313" key="2">
    <source>
        <dbReference type="EMBL" id="EKE26159.1"/>
    </source>
</evidence>
<reference evidence="2" key="1">
    <citation type="journal article" date="2012" name="Science">
        <title>Fermentation, hydrogen, and sulfur metabolism in multiple uncultivated bacterial phyla.</title>
        <authorList>
            <person name="Wrighton K.C."/>
            <person name="Thomas B.C."/>
            <person name="Sharon I."/>
            <person name="Miller C.S."/>
            <person name="Castelle C.J."/>
            <person name="VerBerkmoes N.C."/>
            <person name="Wilkins M.J."/>
            <person name="Hettich R.L."/>
            <person name="Lipton M.S."/>
            <person name="Williams K.H."/>
            <person name="Long P.E."/>
            <person name="Banfield J.F."/>
        </authorList>
    </citation>
    <scope>NUCLEOTIDE SEQUENCE [LARGE SCALE GENOMIC DNA]</scope>
</reference>
<sequence>MLEDNQIQEELEEEWPKKEERLLWAISYGPFGFILPLMMDKKTPFVAFHTKQGWIIFWIYFLINLIFRHFFFFWLFTLIYIWLAVYWGMKAYNWEMHEFSFIKKLLEKLNGK</sequence>
<keyword evidence="1" id="KW-0472">Membrane</keyword>
<gene>
    <name evidence="2" type="ORF">ACD_4C00405G0006</name>
</gene>
<comment type="caution">
    <text evidence="2">The sequence shown here is derived from an EMBL/GenBank/DDBJ whole genome shotgun (WGS) entry which is preliminary data.</text>
</comment>